<reference evidence="2" key="1">
    <citation type="submission" date="2022-10" db="EMBL/GenBank/DDBJ databases">
        <authorList>
            <person name="Chen Y."/>
            <person name="Dougan E. K."/>
            <person name="Chan C."/>
            <person name="Rhodes N."/>
            <person name="Thang M."/>
        </authorList>
    </citation>
    <scope>NUCLEOTIDE SEQUENCE</scope>
</reference>
<evidence type="ECO:0000313" key="3">
    <source>
        <dbReference type="EMBL" id="CAL1157109.1"/>
    </source>
</evidence>
<dbReference type="InterPro" id="IPR052055">
    <property type="entry name" value="Hepadnavirus_pol/RT"/>
</dbReference>
<feature type="region of interest" description="Disordered" evidence="1">
    <location>
        <begin position="823"/>
        <end position="845"/>
    </location>
</feature>
<dbReference type="PANTHER" id="PTHR33050">
    <property type="entry name" value="REVERSE TRANSCRIPTASE DOMAIN-CONTAINING PROTEIN"/>
    <property type="match status" value="1"/>
</dbReference>
<evidence type="ECO:0000313" key="2">
    <source>
        <dbReference type="EMBL" id="CAI4003734.1"/>
    </source>
</evidence>
<comment type="caution">
    <text evidence="2">The sequence shown here is derived from an EMBL/GenBank/DDBJ whole genome shotgun (WGS) entry which is preliminary data.</text>
</comment>
<dbReference type="EMBL" id="CAMXCT020003323">
    <property type="protein sequence ID" value="CAL1157109.1"/>
    <property type="molecule type" value="Genomic_DNA"/>
</dbReference>
<reference evidence="3" key="2">
    <citation type="submission" date="2024-04" db="EMBL/GenBank/DDBJ databases">
        <authorList>
            <person name="Chen Y."/>
            <person name="Shah S."/>
            <person name="Dougan E. K."/>
            <person name="Thang M."/>
            <person name="Chan C."/>
        </authorList>
    </citation>
    <scope>NUCLEOTIDE SEQUENCE [LARGE SCALE GENOMIC DNA]</scope>
</reference>
<accession>A0A9P1D5P7</accession>
<dbReference type="EMBL" id="CAMXCT030003323">
    <property type="protein sequence ID" value="CAL4791046.1"/>
    <property type="molecule type" value="Genomic_DNA"/>
</dbReference>
<sequence>MDWNDVPVKQSFRQRLKEIFGDLKYLWYSFDDAAGAQDLLQGIFTETEWADFGQLSVEGLVAWHTKYGPQVKRQRILDRELSFEFCAHPKRDTVGTIQETFEQIMKEDPRFMLDTMKRSQRRSSTGEGPETRAAKEQQERDRYALELAGILQEAVLPVSLQIEALQDPNKAWLRLFGARRSKTLRNRYRSWNRFRTWLVAYSGKTWPGGLDVLIHYIEEHIQNGVTFSFISEFQAALVVLEQAGRIPEGKQLSRDPLWKAHIESWKQELATNTFPKAAKPYTTAILLALELFVIEMDHEFCLRLIAWCMLVSTWAAMRVDDLQNVMPESVRLSNRGLTLRIVLGKLGTPRFQDGYWRQNKAMDLVPGAMLLFWSGHSPRHFLTQAAASLGVDKTKRDFLGRWSIGRTGSNAYLHTSRQVVEEVQHLVRDSIVLGAPALDESELLEDIMHFADKHELVGQRVRRRHTHDYKRANAGEVYDTFDSDVEQVDVQEKQQVMEAVQREAGENPIHLGYFITTSRREYLRSNVTSDLQYVWDDAEIPLALQYEMAQHYKSLRVFTAIGESSADVRTAVQADFNLDPARDPALRAQVAQVVAAWNAGKELYTKEKEIQAESKVLGVPRHLQHSERLAMLKAVEKVLGHLSDHETPSAEYLALKVEECENGECTAASLDEVSSKADRNTSALQTSLDSTGHVRITKTKSKGRLPESTEEYRRLMKLEATTWLCMSSKFKSKHFLAGLKMEDFNRFVEFVLGEKVHGIRVPIDGQQQPLRPPFALVLQFEHRLRREAFKLVNKGEKTLAEALEAVTKDAELKESYFTTPLALTNHDPNRHGGQRSFNNTYDSKKGKSKGFGKADVKHYLQEFGLEHEFSLHVTEVDVEHLPHATWPVFDKERQYLGPLPTFCGHSTHAKRLLGQLPSGKWATEGSAAYPPALCKYLAELIASRVGSARTSSLGLHAGPITEAEPTTTTTTVAAGSASTVTTDSLDQPDDSDTNTREGPEEARNRGKPLVVEWGGRSKPFVDGFGLCSANRWRPEDRGAYLSMEAQQMGRKLKELLQEFVVSQIGDLRKEAFHLALGRLQGSPFSESALQKLRERWAQLLPSPSSAMELTEGQPFFLHLLAQTLEVMEDPDYQVLVQDRESFATGVPVGLDEPLPRVPAVFPPKEKHRKLDDSDYIPFSENYKSAELVAEELENKFREEERLGRMYPTTLAALKAKHPDREVLVASMGAIQKPNGDIRPIHDATHHVQLNNRIVFRDQLQYPVPEDAAGVIREVTETREARFSISADIKSAHRLVKLRSRDHPLICCKASSTSDTIWVNKVGTFGVSSASYWWTRLMGTVGRLVGNAMGTECNYQLIYVDDLHVVVFGERKFLTLWMMLAAYEALGTPFQYAKFAGGIEVTFVGFQLDYGRCKMGVTAKRGLWLLNFIKEMEEARYTVHMRRFGEFLGRLAFLARVLVWLKAHLAPLYSWAAALAKGTVATAPRMVVLVLKFISRQLADCSFMYSCHRPIRLLEEQFRTDAKCAQGVVVLGGHHLATGRWFSLRLEPEQAPYLFKPDGESSWASAPAELLATTVALVLFNYGEGRERMTVPVYLAAGTDNQSNEALLQKGSSTKFPLALINMQLTHMLMRWGMRLELRWRPRAENDLADKLTNEDFSQVETKLRLECKWEDFDFSLLRELWEARHEFMDKDSLRKFAKHVGSAKFEKTQW</sequence>
<feature type="compositionally biased region" description="Basic and acidic residues" evidence="1">
    <location>
        <begin position="993"/>
        <end position="1004"/>
    </location>
</feature>
<gene>
    <name evidence="2" type="ORF">C1SCF055_LOCUS29580</name>
</gene>
<name>A0A9P1D5P7_9DINO</name>
<evidence type="ECO:0000256" key="1">
    <source>
        <dbReference type="SAM" id="MobiDB-lite"/>
    </source>
</evidence>
<organism evidence="2">
    <name type="scientific">Cladocopium goreaui</name>
    <dbReference type="NCBI Taxonomy" id="2562237"/>
    <lineage>
        <taxon>Eukaryota</taxon>
        <taxon>Sar</taxon>
        <taxon>Alveolata</taxon>
        <taxon>Dinophyceae</taxon>
        <taxon>Suessiales</taxon>
        <taxon>Symbiodiniaceae</taxon>
        <taxon>Cladocopium</taxon>
    </lineage>
</organism>
<feature type="region of interest" description="Disordered" evidence="1">
    <location>
        <begin position="116"/>
        <end position="138"/>
    </location>
</feature>
<dbReference type="EMBL" id="CAMXCT010003323">
    <property type="protein sequence ID" value="CAI4003734.1"/>
    <property type="molecule type" value="Genomic_DNA"/>
</dbReference>
<evidence type="ECO:0000313" key="4">
    <source>
        <dbReference type="Proteomes" id="UP001152797"/>
    </source>
</evidence>
<feature type="compositionally biased region" description="Low complexity" evidence="1">
    <location>
        <begin position="957"/>
        <end position="982"/>
    </location>
</feature>
<keyword evidence="4" id="KW-1185">Reference proteome</keyword>
<protein>
    <submittedName>
        <fullName evidence="2">Uncharacterized protein</fullName>
    </submittedName>
</protein>
<proteinExistence type="predicted"/>
<dbReference type="PANTHER" id="PTHR33050:SF7">
    <property type="entry name" value="RIBONUCLEASE H"/>
    <property type="match status" value="1"/>
</dbReference>
<dbReference type="Proteomes" id="UP001152797">
    <property type="component" value="Unassembled WGS sequence"/>
</dbReference>
<feature type="compositionally biased region" description="Basic and acidic residues" evidence="1">
    <location>
        <begin position="129"/>
        <end position="138"/>
    </location>
</feature>
<feature type="region of interest" description="Disordered" evidence="1">
    <location>
        <begin position="956"/>
        <end position="1006"/>
    </location>
</feature>